<evidence type="ECO:0000256" key="3">
    <source>
        <dbReference type="ARBA" id="ARBA00022490"/>
    </source>
</evidence>
<organism evidence="8 9">
    <name type="scientific">Cyberlindnera jadinii (strain ATCC 18201 / CBS 1600 / BCRC 20928 / JCM 3617 / NBRC 0987 / NRRL Y-1542)</name>
    <name type="common">Torula yeast</name>
    <name type="synonym">Candida utilis</name>
    <dbReference type="NCBI Taxonomy" id="983966"/>
    <lineage>
        <taxon>Eukaryota</taxon>
        <taxon>Fungi</taxon>
        <taxon>Dikarya</taxon>
        <taxon>Ascomycota</taxon>
        <taxon>Saccharomycotina</taxon>
        <taxon>Saccharomycetes</taxon>
        <taxon>Phaffomycetales</taxon>
        <taxon>Phaffomycetaceae</taxon>
        <taxon>Cyberlindnera</taxon>
    </lineage>
</organism>
<protein>
    <recommendedName>
        <fullName evidence="7">PEX18/PEX21 C-terminal domain-containing protein</fullName>
    </recommendedName>
</protein>
<sequence length="349" mass="39710">MSCGPVNAVQKLSSHAQVDRSLHQDASQRRAVNGQSFRSNDGMGMEHEFQLHQQSQAQFDPMFANAFQRPMSMQPPHQQHQPLHQHPQHHQPQQGSSSWASDFTAANAPAKSQSRQQANSWNTQFMNQMGAQRSSQMGGQQFYQPPQVQQNYALNTSGMSMGTSMGTSMGLMGTQRLNNSYMQAQVEDTQLLDPTHADLEREFQSLEKQFEDNVKLEEEPIRNRNNNAEFREAARQVEQIMKSTDSEKFANSKFLNLMTKVTNGQVELNEDETKLVDANGEDIHEKQLKSQIGEKADTKTNPLPDPLANVPDEAFETPFQSARLVGQQHNERYSWDEMYDDYKHDDTSF</sequence>
<keyword evidence="5" id="KW-0576">Peroxisome</keyword>
<feature type="domain" description="PEX18/PEX21 C-terminal" evidence="7">
    <location>
        <begin position="244"/>
        <end position="272"/>
    </location>
</feature>
<evidence type="ECO:0000313" key="8">
    <source>
        <dbReference type="EMBL" id="CEP24871.1"/>
    </source>
</evidence>
<feature type="compositionally biased region" description="Low complexity" evidence="6">
    <location>
        <begin position="74"/>
        <end position="94"/>
    </location>
</feature>
<accession>A0A0H5C932</accession>
<dbReference type="EMBL" id="CDQK01000007">
    <property type="protein sequence ID" value="CEP24871.1"/>
    <property type="molecule type" value="Genomic_DNA"/>
</dbReference>
<proteinExistence type="predicted"/>
<dbReference type="AlphaFoldDB" id="A0A0H5C932"/>
<feature type="region of interest" description="Disordered" evidence="6">
    <location>
        <begin position="1"/>
        <end position="42"/>
    </location>
</feature>
<dbReference type="Gene3D" id="6.10.280.230">
    <property type="match status" value="1"/>
</dbReference>
<dbReference type="Pfam" id="PF25098">
    <property type="entry name" value="PEX18_PEX21_C"/>
    <property type="match status" value="1"/>
</dbReference>
<name>A0A0H5C932_CYBJN</name>
<evidence type="ECO:0000313" key="9">
    <source>
        <dbReference type="Proteomes" id="UP000038830"/>
    </source>
</evidence>
<comment type="subcellular location">
    <subcellularLocation>
        <location evidence="2">Cytoplasm</location>
    </subcellularLocation>
    <subcellularLocation>
        <location evidence="1">Peroxisome</location>
    </subcellularLocation>
</comment>
<keyword evidence="3" id="KW-0963">Cytoplasm</keyword>
<keyword evidence="4" id="KW-0832">Ubl conjugation</keyword>
<feature type="region of interest" description="Disordered" evidence="6">
    <location>
        <begin position="293"/>
        <end position="312"/>
    </location>
</feature>
<feature type="compositionally biased region" description="Basic and acidic residues" evidence="6">
    <location>
        <begin position="17"/>
        <end position="28"/>
    </location>
</feature>
<evidence type="ECO:0000256" key="4">
    <source>
        <dbReference type="ARBA" id="ARBA00022843"/>
    </source>
</evidence>
<feature type="region of interest" description="Disordered" evidence="6">
    <location>
        <begin position="72"/>
        <end position="118"/>
    </location>
</feature>
<evidence type="ECO:0000256" key="2">
    <source>
        <dbReference type="ARBA" id="ARBA00004496"/>
    </source>
</evidence>
<dbReference type="InterPro" id="IPR056940">
    <property type="entry name" value="PEX18_PEX21_C"/>
</dbReference>
<reference evidence="9" key="1">
    <citation type="journal article" date="2015" name="J. Biotechnol.">
        <title>The structure of the Cyberlindnera jadinii genome and its relation to Candida utilis analyzed by the occurrence of single nucleotide polymorphisms.</title>
        <authorList>
            <person name="Rupp O."/>
            <person name="Brinkrolf K."/>
            <person name="Buerth C."/>
            <person name="Kunigo M."/>
            <person name="Schneider J."/>
            <person name="Jaenicke S."/>
            <person name="Goesmann A."/>
            <person name="Puehler A."/>
            <person name="Jaeger K.-E."/>
            <person name="Ernst J.F."/>
        </authorList>
    </citation>
    <scope>NUCLEOTIDE SEQUENCE [LARGE SCALE GENOMIC DNA]</scope>
    <source>
        <strain evidence="9">ATCC 18201 / CBS 1600 / BCRC 20928 / JCM 3617 / NBRC 0987 / NRRL Y-1542</strain>
    </source>
</reference>
<evidence type="ECO:0000259" key="7">
    <source>
        <dbReference type="Pfam" id="PF25098"/>
    </source>
</evidence>
<evidence type="ECO:0000256" key="5">
    <source>
        <dbReference type="ARBA" id="ARBA00023140"/>
    </source>
</evidence>
<dbReference type="Proteomes" id="UP000038830">
    <property type="component" value="Unassembled WGS sequence"/>
</dbReference>
<evidence type="ECO:0000256" key="6">
    <source>
        <dbReference type="SAM" id="MobiDB-lite"/>
    </source>
</evidence>
<evidence type="ECO:0000256" key="1">
    <source>
        <dbReference type="ARBA" id="ARBA00004275"/>
    </source>
</evidence>
<dbReference type="GO" id="GO:0005777">
    <property type="term" value="C:peroxisome"/>
    <property type="evidence" value="ECO:0007669"/>
    <property type="project" value="UniProtKB-SubCell"/>
</dbReference>
<gene>
    <name evidence="8" type="ORF">BN1211_5805</name>
</gene>